<evidence type="ECO:0000256" key="14">
    <source>
        <dbReference type="SAM" id="Phobius"/>
    </source>
</evidence>
<dbReference type="AlphaFoldDB" id="A0A9X3J7W2"/>
<comment type="subcellular location">
    <subcellularLocation>
        <location evidence="2">Cell membrane</location>
    </subcellularLocation>
    <subcellularLocation>
        <location evidence="1">Membrane</location>
        <topology evidence="1">Single-pass membrane protein</topology>
    </subcellularLocation>
</comment>
<dbReference type="EC" id="3.4.16.4" evidence="17"/>
<dbReference type="EMBL" id="JAPOHD010000056">
    <property type="protein sequence ID" value="MCY1722412.1"/>
    <property type="molecule type" value="Genomic_DNA"/>
</dbReference>
<dbReference type="PANTHER" id="PTHR30627">
    <property type="entry name" value="PEPTIDOGLYCAN D,D-TRANSPEPTIDASE"/>
    <property type="match status" value="1"/>
</dbReference>
<evidence type="ECO:0000256" key="11">
    <source>
        <dbReference type="ARBA" id="ARBA00022989"/>
    </source>
</evidence>
<evidence type="ECO:0000256" key="2">
    <source>
        <dbReference type="ARBA" id="ARBA00004236"/>
    </source>
</evidence>
<dbReference type="GO" id="GO:0008658">
    <property type="term" value="F:penicillin binding"/>
    <property type="evidence" value="ECO:0007669"/>
    <property type="project" value="InterPro"/>
</dbReference>
<gene>
    <name evidence="17" type="primary">mrdA</name>
    <name evidence="17" type="ORF">OU798_18835</name>
</gene>
<dbReference type="GO" id="GO:0005886">
    <property type="term" value="C:plasma membrane"/>
    <property type="evidence" value="ECO:0007669"/>
    <property type="project" value="UniProtKB-SubCell"/>
</dbReference>
<keyword evidence="11 14" id="KW-1133">Transmembrane helix</keyword>
<feature type="domain" description="Penicillin-binding protein dimerisation" evidence="16">
    <location>
        <begin position="50"/>
        <end position="213"/>
    </location>
</feature>
<dbReference type="Pfam" id="PF03717">
    <property type="entry name" value="PBP_dimer"/>
    <property type="match status" value="1"/>
</dbReference>
<dbReference type="InterPro" id="IPR017790">
    <property type="entry name" value="Penicillin-binding_protein_2"/>
</dbReference>
<evidence type="ECO:0000313" key="18">
    <source>
        <dbReference type="Proteomes" id="UP001145087"/>
    </source>
</evidence>
<comment type="caution">
    <text evidence="17">The sequence shown here is derived from an EMBL/GenBank/DDBJ whole genome shotgun (WGS) entry which is preliminary data.</text>
</comment>
<evidence type="ECO:0000256" key="12">
    <source>
        <dbReference type="ARBA" id="ARBA00023136"/>
    </source>
</evidence>
<evidence type="ECO:0000259" key="15">
    <source>
        <dbReference type="Pfam" id="PF00905"/>
    </source>
</evidence>
<keyword evidence="10" id="KW-0573">Peptidoglycan synthesis</keyword>
<keyword evidence="9" id="KW-0133">Cell shape</keyword>
<dbReference type="Pfam" id="PF00905">
    <property type="entry name" value="Transpeptidase"/>
    <property type="match status" value="1"/>
</dbReference>
<keyword evidence="8 17" id="KW-0378">Hydrolase</keyword>
<dbReference type="GO" id="GO:0071555">
    <property type="term" value="P:cell wall organization"/>
    <property type="evidence" value="ECO:0007669"/>
    <property type="project" value="UniProtKB-KW"/>
</dbReference>
<reference evidence="17" key="1">
    <citation type="submission" date="2022-11" db="EMBL/GenBank/DDBJ databases">
        <title>Marilongibacter aestuarii gen. nov., sp. nov., isolated from tidal flat sediment.</title>
        <authorList>
            <person name="Jiayan W."/>
        </authorList>
    </citation>
    <scope>NUCLEOTIDE SEQUENCE</scope>
    <source>
        <strain evidence="17">Z1-6</strain>
    </source>
</reference>
<evidence type="ECO:0000256" key="8">
    <source>
        <dbReference type="ARBA" id="ARBA00022801"/>
    </source>
</evidence>
<keyword evidence="12 14" id="KW-0472">Membrane</keyword>
<feature type="transmembrane region" description="Helical" evidence="14">
    <location>
        <begin position="9"/>
        <end position="29"/>
    </location>
</feature>
<dbReference type="GO" id="GO:0008360">
    <property type="term" value="P:regulation of cell shape"/>
    <property type="evidence" value="ECO:0007669"/>
    <property type="project" value="UniProtKB-KW"/>
</dbReference>
<keyword evidence="13" id="KW-0961">Cell wall biogenesis/degradation</keyword>
<dbReference type="GO" id="GO:0006508">
    <property type="term" value="P:proteolysis"/>
    <property type="evidence" value="ECO:0007669"/>
    <property type="project" value="UniProtKB-KW"/>
</dbReference>
<dbReference type="RefSeq" id="WP_343334738.1">
    <property type="nucleotide sequence ID" value="NZ_JAPOHD010000056.1"/>
</dbReference>
<dbReference type="SUPFAM" id="SSF56519">
    <property type="entry name" value="Penicillin binding protein dimerisation domain"/>
    <property type="match status" value="1"/>
</dbReference>
<dbReference type="InterPro" id="IPR012338">
    <property type="entry name" value="Beta-lactam/transpept-like"/>
</dbReference>
<dbReference type="NCBIfam" id="TIGR03423">
    <property type="entry name" value="pbp2_mrdA"/>
    <property type="match status" value="1"/>
</dbReference>
<dbReference type="InterPro" id="IPR036138">
    <property type="entry name" value="PBP_dimer_sf"/>
</dbReference>
<evidence type="ECO:0000256" key="9">
    <source>
        <dbReference type="ARBA" id="ARBA00022960"/>
    </source>
</evidence>
<evidence type="ECO:0000256" key="7">
    <source>
        <dbReference type="ARBA" id="ARBA00022692"/>
    </source>
</evidence>
<organism evidence="17 18">
    <name type="scientific">Draconibacterium aestuarii</name>
    <dbReference type="NCBI Taxonomy" id="2998507"/>
    <lineage>
        <taxon>Bacteria</taxon>
        <taxon>Pseudomonadati</taxon>
        <taxon>Bacteroidota</taxon>
        <taxon>Bacteroidia</taxon>
        <taxon>Marinilabiliales</taxon>
        <taxon>Prolixibacteraceae</taxon>
        <taxon>Draconibacterium</taxon>
    </lineage>
</organism>
<feature type="domain" description="Penicillin-binding protein transpeptidase" evidence="15">
    <location>
        <begin position="252"/>
        <end position="573"/>
    </location>
</feature>
<keyword evidence="18" id="KW-1185">Reference proteome</keyword>
<evidence type="ECO:0000256" key="5">
    <source>
        <dbReference type="ARBA" id="ARBA00022645"/>
    </source>
</evidence>
<dbReference type="GO" id="GO:0071972">
    <property type="term" value="F:peptidoglycan L,D-transpeptidase activity"/>
    <property type="evidence" value="ECO:0007669"/>
    <property type="project" value="TreeGrafter"/>
</dbReference>
<dbReference type="Gene3D" id="3.30.1390.30">
    <property type="entry name" value="Penicillin-binding protein 2a, domain 3"/>
    <property type="match status" value="1"/>
</dbReference>
<evidence type="ECO:0000256" key="13">
    <source>
        <dbReference type="ARBA" id="ARBA00023316"/>
    </source>
</evidence>
<proteinExistence type="predicted"/>
<keyword evidence="3" id="KW-1003">Cell membrane</keyword>
<dbReference type="SUPFAM" id="SSF56601">
    <property type="entry name" value="beta-lactamase/transpeptidase-like"/>
    <property type="match status" value="1"/>
</dbReference>
<keyword evidence="5 17" id="KW-0121">Carboxypeptidase</keyword>
<name>A0A9X3J7W2_9BACT</name>
<dbReference type="Gene3D" id="3.40.710.10">
    <property type="entry name" value="DD-peptidase/beta-lactamase superfamily"/>
    <property type="match status" value="1"/>
</dbReference>
<evidence type="ECO:0000256" key="1">
    <source>
        <dbReference type="ARBA" id="ARBA00004167"/>
    </source>
</evidence>
<keyword evidence="6" id="KW-0645">Protease</keyword>
<dbReference type="GO" id="GO:0009002">
    <property type="term" value="F:serine-type D-Ala-D-Ala carboxypeptidase activity"/>
    <property type="evidence" value="ECO:0007669"/>
    <property type="project" value="UniProtKB-EC"/>
</dbReference>
<keyword evidence="4" id="KW-0997">Cell inner membrane</keyword>
<dbReference type="InterPro" id="IPR005311">
    <property type="entry name" value="PBP_dimer"/>
</dbReference>
<dbReference type="InterPro" id="IPR001460">
    <property type="entry name" value="PCN-bd_Tpept"/>
</dbReference>
<dbReference type="Gene3D" id="3.90.1310.10">
    <property type="entry name" value="Penicillin-binding protein 2a (Domain 2)"/>
    <property type="match status" value="1"/>
</dbReference>
<evidence type="ECO:0000313" key="17">
    <source>
        <dbReference type="EMBL" id="MCY1722412.1"/>
    </source>
</evidence>
<sequence>MNNLSNRSYIIVAIFAVVGIVYTILLFRLQVLDSDYKQYATNNVLREVVQYPARGLVYDRNGKLLVYNKTAYDLLITPREVQTFDTLLFCNLLNIEQDDLERRIQKAKKYSRYKPSILIKQISPENFAILQEQLYKFKGFHSQTRTLREYTHPVAAHVLGYVGEVTGRDIQRDEYYKSGDYIGQSGIEKTYEKQLRGTKGVKKFMVDVHNRIQGSYRDGEEDQPAEIGKNLISTLDLDLQIYAEQLLQNKKGAVVAIEPSTGEVLAMVSAPTYDPSLLVGRVRGENYSKLLADTLKPLFNRSLQAKYPPGSTFKIINTLIGLEEQTINLQTRFECYGKASSPIRCTHNHVSPANVVDAIRESCNPFLWNTFRSILNKYKTSAEGFNVWRKYALNFGLGRILSKDFPNALKGDLPQQALYDRIYGEGHWNALTVRSLAIGQGELGVTPLQMANCCNAIANRGYFYEPHIIKEIENDTVRSSVKVKQDVGIEARHFEPIITGMNQVTKGNLAGLIGITGHDFCGKTGTIQNPHGSDHSAFTAFAPKEDPKIAVFVYVENGVWGSRYAAPIASLMMEKYLNDTIATRRIVTEKRMMEANLLNPIQPK</sequence>
<keyword evidence="7 14" id="KW-0812">Transmembrane</keyword>
<accession>A0A9X3J7W2</accession>
<dbReference type="InterPro" id="IPR050515">
    <property type="entry name" value="Beta-lactam/transpept"/>
</dbReference>
<evidence type="ECO:0000259" key="16">
    <source>
        <dbReference type="Pfam" id="PF03717"/>
    </source>
</evidence>
<dbReference type="GO" id="GO:0009252">
    <property type="term" value="P:peptidoglycan biosynthetic process"/>
    <property type="evidence" value="ECO:0007669"/>
    <property type="project" value="UniProtKB-KW"/>
</dbReference>
<evidence type="ECO:0000256" key="4">
    <source>
        <dbReference type="ARBA" id="ARBA00022519"/>
    </source>
</evidence>
<evidence type="ECO:0000256" key="3">
    <source>
        <dbReference type="ARBA" id="ARBA00022475"/>
    </source>
</evidence>
<evidence type="ECO:0000256" key="10">
    <source>
        <dbReference type="ARBA" id="ARBA00022984"/>
    </source>
</evidence>
<dbReference type="Proteomes" id="UP001145087">
    <property type="component" value="Unassembled WGS sequence"/>
</dbReference>
<evidence type="ECO:0000256" key="6">
    <source>
        <dbReference type="ARBA" id="ARBA00022670"/>
    </source>
</evidence>
<protein>
    <submittedName>
        <fullName evidence="17">Penicillin-binding protein 2</fullName>
        <ecNumber evidence="17">3.4.16.4</ecNumber>
    </submittedName>
</protein>
<dbReference type="PANTHER" id="PTHR30627:SF2">
    <property type="entry name" value="PEPTIDOGLYCAN D,D-TRANSPEPTIDASE MRDA"/>
    <property type="match status" value="1"/>
</dbReference>